<dbReference type="Proteomes" id="UP000481360">
    <property type="component" value="Unassembled WGS sequence"/>
</dbReference>
<dbReference type="AlphaFoldDB" id="A0A7C9RQI6"/>
<organism evidence="1 2">
    <name type="scientific">Lentzea alba</name>
    <dbReference type="NCBI Taxonomy" id="2714351"/>
    <lineage>
        <taxon>Bacteria</taxon>
        <taxon>Bacillati</taxon>
        <taxon>Actinomycetota</taxon>
        <taxon>Actinomycetes</taxon>
        <taxon>Pseudonocardiales</taxon>
        <taxon>Pseudonocardiaceae</taxon>
        <taxon>Lentzea</taxon>
    </lineage>
</organism>
<keyword evidence="2" id="KW-1185">Reference proteome</keyword>
<evidence type="ECO:0000313" key="1">
    <source>
        <dbReference type="EMBL" id="NGY60951.1"/>
    </source>
</evidence>
<dbReference type="Gene3D" id="1.25.40.20">
    <property type="entry name" value="Ankyrin repeat-containing domain"/>
    <property type="match status" value="1"/>
</dbReference>
<comment type="caution">
    <text evidence="1">The sequence shown here is derived from an EMBL/GenBank/DDBJ whole genome shotgun (WGS) entry which is preliminary data.</text>
</comment>
<dbReference type="EMBL" id="JAAMPJ010000004">
    <property type="protein sequence ID" value="NGY60951.1"/>
    <property type="molecule type" value="Genomic_DNA"/>
</dbReference>
<accession>A0A7C9RQI6</accession>
<evidence type="ECO:0000313" key="2">
    <source>
        <dbReference type="Proteomes" id="UP000481360"/>
    </source>
</evidence>
<reference evidence="1 2" key="1">
    <citation type="submission" date="2020-03" db="EMBL/GenBank/DDBJ databases">
        <title>Isolation and identification of active actinomycetes.</title>
        <authorList>
            <person name="Sun X."/>
        </authorList>
    </citation>
    <scope>NUCLEOTIDE SEQUENCE [LARGE SCALE GENOMIC DNA]</scope>
    <source>
        <strain evidence="1 2">NEAU-D13</strain>
    </source>
</reference>
<sequence length="275" mass="29490">MAAAFGSAQEVAALVAQGEDVDALYDGSTALWRAVYVRNFDSVEVLLAAGADPALPMMSGWSPARLSLATERPLATDEVLTPRELAAVEERDRLVAAVGRFPAGDGFSIACVAGIDAHEAARRLKAYVVPDDERPDVTNWTWDDEPFGDDSELAVGVTDVPGGCVLMQPWYYNAATPVVANLLSAGTVVYAMYANPKSGNQGRIARDGQVVAWDPHPGGSANADDTTLEVLLAHLYAGKAVAYCCAYVGLRPENTKAFTEPDQWLLLPDRDYWRA</sequence>
<name>A0A7C9RQI6_9PSEU</name>
<dbReference type="InterPro" id="IPR036770">
    <property type="entry name" value="Ankyrin_rpt-contain_sf"/>
</dbReference>
<proteinExistence type="predicted"/>
<protein>
    <submittedName>
        <fullName evidence="1">Ankyrin repeat domain-containing protein</fullName>
    </submittedName>
</protein>
<dbReference type="InterPro" id="IPR002110">
    <property type="entry name" value="Ankyrin_rpt"/>
</dbReference>
<gene>
    <name evidence="1" type="ORF">G7043_18630</name>
</gene>
<dbReference type="Pfam" id="PF00023">
    <property type="entry name" value="Ank"/>
    <property type="match status" value="1"/>
</dbReference>
<dbReference type="SUPFAM" id="SSF48403">
    <property type="entry name" value="Ankyrin repeat"/>
    <property type="match status" value="1"/>
</dbReference>